<dbReference type="AlphaFoldDB" id="A0A841L7K0"/>
<dbReference type="NCBIfam" id="TIGR01498">
    <property type="entry name" value="folK"/>
    <property type="match status" value="1"/>
</dbReference>
<protein>
    <recommendedName>
        <fullName evidence="4">2-amino-4-hydroxy-6-hydroxymethyldihydropteridine pyrophosphokinase</fullName>
        <ecNumber evidence="3">2.7.6.3</ecNumber>
    </recommendedName>
    <alternativeName>
        <fullName evidence="11">6-hydroxymethyl-7,8-dihydropterin pyrophosphokinase</fullName>
    </alternativeName>
    <alternativeName>
        <fullName evidence="12">7,8-dihydro-6-hydroxymethylpterin-pyrophosphokinase</fullName>
    </alternativeName>
</protein>
<dbReference type="EMBL" id="JACIIV010000019">
    <property type="protein sequence ID" value="MBB6228410.1"/>
    <property type="molecule type" value="Genomic_DNA"/>
</dbReference>
<dbReference type="GO" id="GO:0046656">
    <property type="term" value="P:folic acid biosynthetic process"/>
    <property type="evidence" value="ECO:0007669"/>
    <property type="project" value="UniProtKB-KW"/>
</dbReference>
<dbReference type="GO" id="GO:0046654">
    <property type="term" value="P:tetrahydrofolate biosynthetic process"/>
    <property type="evidence" value="ECO:0007669"/>
    <property type="project" value="UniProtKB-UniPathway"/>
</dbReference>
<keyword evidence="8" id="KW-0067">ATP-binding</keyword>
<dbReference type="InterPro" id="IPR035907">
    <property type="entry name" value="Hppk_sf"/>
</dbReference>
<accession>A0A841L7K0</accession>
<evidence type="ECO:0000256" key="5">
    <source>
        <dbReference type="ARBA" id="ARBA00022679"/>
    </source>
</evidence>
<evidence type="ECO:0000256" key="3">
    <source>
        <dbReference type="ARBA" id="ARBA00013253"/>
    </source>
</evidence>
<dbReference type="GO" id="GO:0005524">
    <property type="term" value="F:ATP binding"/>
    <property type="evidence" value="ECO:0007669"/>
    <property type="project" value="UniProtKB-KW"/>
</dbReference>
<dbReference type="UniPathway" id="UPA00077">
    <property type="reaction ID" value="UER00155"/>
</dbReference>
<keyword evidence="7 14" id="KW-0418">Kinase</keyword>
<dbReference type="Gene3D" id="3.30.70.560">
    <property type="entry name" value="7,8-Dihydro-6-hydroxymethylpterin-pyrophosphokinase HPPK"/>
    <property type="match status" value="1"/>
</dbReference>
<evidence type="ECO:0000313" key="14">
    <source>
        <dbReference type="EMBL" id="MBB6228410.1"/>
    </source>
</evidence>
<evidence type="ECO:0000256" key="8">
    <source>
        <dbReference type="ARBA" id="ARBA00022840"/>
    </source>
</evidence>
<evidence type="ECO:0000256" key="4">
    <source>
        <dbReference type="ARBA" id="ARBA00016218"/>
    </source>
</evidence>
<dbReference type="SUPFAM" id="SSF55083">
    <property type="entry name" value="6-hydroxymethyl-7,8-dihydropterin pyrophosphokinase, HPPK"/>
    <property type="match status" value="1"/>
</dbReference>
<evidence type="ECO:0000256" key="7">
    <source>
        <dbReference type="ARBA" id="ARBA00022777"/>
    </source>
</evidence>
<comment type="pathway">
    <text evidence="1">Cofactor biosynthesis; tetrahydrofolate biosynthesis; 2-amino-4-hydroxy-6-hydroxymethyl-7,8-dihydropteridine diphosphate from 7,8-dihydroneopterin triphosphate: step 4/4.</text>
</comment>
<dbReference type="Proteomes" id="UP000538147">
    <property type="component" value="Unassembled WGS sequence"/>
</dbReference>
<evidence type="ECO:0000256" key="11">
    <source>
        <dbReference type="ARBA" id="ARBA00029766"/>
    </source>
</evidence>
<evidence type="ECO:0000256" key="6">
    <source>
        <dbReference type="ARBA" id="ARBA00022741"/>
    </source>
</evidence>
<dbReference type="RefSeq" id="WP_184200687.1">
    <property type="nucleotide sequence ID" value="NZ_JACIIV010000019.1"/>
</dbReference>
<evidence type="ECO:0000256" key="9">
    <source>
        <dbReference type="ARBA" id="ARBA00022909"/>
    </source>
</evidence>
<gene>
    <name evidence="14" type="ORF">FHS79_002597</name>
</gene>
<dbReference type="CDD" id="cd00483">
    <property type="entry name" value="HPPK"/>
    <property type="match status" value="1"/>
</dbReference>
<evidence type="ECO:0000313" key="15">
    <source>
        <dbReference type="Proteomes" id="UP000538147"/>
    </source>
</evidence>
<comment type="function">
    <text evidence="10">Catalyzes the transfer of pyrophosphate from adenosine triphosphate (ATP) to 6-hydroxymethyl-7,8-dihydropterin, an enzymatic step in folate biosynthesis pathway.</text>
</comment>
<keyword evidence="15" id="KW-1185">Reference proteome</keyword>
<proteinExistence type="inferred from homology"/>
<name>A0A841L7K0_9SPHN</name>
<dbReference type="Pfam" id="PF01288">
    <property type="entry name" value="HPPK"/>
    <property type="match status" value="1"/>
</dbReference>
<evidence type="ECO:0000256" key="1">
    <source>
        <dbReference type="ARBA" id="ARBA00005051"/>
    </source>
</evidence>
<evidence type="ECO:0000256" key="12">
    <source>
        <dbReference type="ARBA" id="ARBA00033413"/>
    </source>
</evidence>
<keyword evidence="6" id="KW-0547">Nucleotide-binding</keyword>
<dbReference type="GO" id="GO:0016301">
    <property type="term" value="F:kinase activity"/>
    <property type="evidence" value="ECO:0007669"/>
    <property type="project" value="UniProtKB-KW"/>
</dbReference>
<dbReference type="GO" id="GO:0003848">
    <property type="term" value="F:2-amino-4-hydroxy-6-hydroxymethyldihydropteridine diphosphokinase activity"/>
    <property type="evidence" value="ECO:0007669"/>
    <property type="project" value="UniProtKB-EC"/>
</dbReference>
<feature type="domain" description="7,8-dihydro-6-hydroxymethylpterin-pyrophosphokinase" evidence="13">
    <location>
        <begin position="8"/>
        <end position="138"/>
    </location>
</feature>
<reference evidence="14 15" key="1">
    <citation type="submission" date="2020-08" db="EMBL/GenBank/DDBJ databases">
        <title>Genomic Encyclopedia of Type Strains, Phase IV (KMG-IV): sequencing the most valuable type-strain genomes for metagenomic binning, comparative biology and taxonomic classification.</title>
        <authorList>
            <person name="Goeker M."/>
        </authorList>
    </citation>
    <scope>NUCLEOTIDE SEQUENCE [LARGE SCALE GENOMIC DNA]</scope>
    <source>
        <strain evidence="14 15">DSM 102189</strain>
    </source>
</reference>
<comment type="similarity">
    <text evidence="2">Belongs to the HPPK family.</text>
</comment>
<sequence length="168" mass="17838">MGEALALIGLGSNRRHGLYGRPEGVLRAAVAALLAAGLRVERVSKVHATAPMGPGGRRFANAVLAARWGGDAHGLLALVKAVERDFGRRGAQRWGDRVLDLDVLALGDVVVREAGLVVPHAGLAVRRFVLAPLVEVAPGWRHPVLGLTARQLHVRALRPKRAPLRVGP</sequence>
<evidence type="ECO:0000256" key="10">
    <source>
        <dbReference type="ARBA" id="ARBA00029409"/>
    </source>
</evidence>
<keyword evidence="5 14" id="KW-0808">Transferase</keyword>
<evidence type="ECO:0000259" key="13">
    <source>
        <dbReference type="Pfam" id="PF01288"/>
    </source>
</evidence>
<evidence type="ECO:0000256" key="2">
    <source>
        <dbReference type="ARBA" id="ARBA00005810"/>
    </source>
</evidence>
<dbReference type="EC" id="2.7.6.3" evidence="3"/>
<dbReference type="PANTHER" id="PTHR43071">
    <property type="entry name" value="2-AMINO-4-HYDROXY-6-HYDROXYMETHYLDIHYDROPTERIDINE PYROPHOSPHOKINASE"/>
    <property type="match status" value="1"/>
</dbReference>
<keyword evidence="9" id="KW-0289">Folate biosynthesis</keyword>
<dbReference type="PANTHER" id="PTHR43071:SF1">
    <property type="entry name" value="2-AMINO-4-HYDROXY-6-HYDROXYMETHYLDIHYDROPTERIDINE PYROPHOSPHOKINASE"/>
    <property type="match status" value="1"/>
</dbReference>
<comment type="caution">
    <text evidence="14">The sequence shown here is derived from an EMBL/GenBank/DDBJ whole genome shotgun (WGS) entry which is preliminary data.</text>
</comment>
<dbReference type="InterPro" id="IPR000550">
    <property type="entry name" value="Hppk"/>
</dbReference>
<organism evidence="14 15">
    <name type="scientific">Polymorphobacter multimanifer</name>
    <dbReference type="NCBI Taxonomy" id="1070431"/>
    <lineage>
        <taxon>Bacteria</taxon>
        <taxon>Pseudomonadati</taxon>
        <taxon>Pseudomonadota</taxon>
        <taxon>Alphaproteobacteria</taxon>
        <taxon>Sphingomonadales</taxon>
        <taxon>Sphingosinicellaceae</taxon>
        <taxon>Polymorphobacter</taxon>
    </lineage>
</organism>